<dbReference type="InterPro" id="IPR033738">
    <property type="entry name" value="AsnB_N"/>
</dbReference>
<dbReference type="EnsemblMetazoa" id="PPAI005282-RA">
    <property type="protein sequence ID" value="PPAI005282-PA"/>
    <property type="gene ID" value="PPAI005282"/>
</dbReference>
<dbReference type="VEuPathDB" id="VectorBase:PPAI005282"/>
<dbReference type="InterPro" id="IPR006426">
    <property type="entry name" value="Asn_synth_AEB"/>
</dbReference>
<evidence type="ECO:0000313" key="12">
    <source>
        <dbReference type="EnsemblMetazoa" id="PPAI005282-PA"/>
    </source>
</evidence>
<comment type="pathway">
    <text evidence="1">Amino-acid biosynthesis; L-asparagine biosynthesis; L-asparagine from L-aspartate (L-Gln route): step 1/1.</text>
</comment>
<dbReference type="InterPro" id="IPR014729">
    <property type="entry name" value="Rossmann-like_a/b/a_fold"/>
</dbReference>
<dbReference type="Pfam" id="PF13537">
    <property type="entry name" value="GATase_7"/>
    <property type="match status" value="1"/>
</dbReference>
<keyword evidence="9" id="KW-0315">Glutamine amidotransferase</keyword>
<dbReference type="GO" id="GO:0006529">
    <property type="term" value="P:asparagine biosynthetic process"/>
    <property type="evidence" value="ECO:0007669"/>
    <property type="project" value="UniProtKB-KW"/>
</dbReference>
<evidence type="ECO:0000256" key="4">
    <source>
        <dbReference type="ARBA" id="ARBA00022598"/>
    </source>
</evidence>
<dbReference type="GO" id="GO:0005524">
    <property type="term" value="F:ATP binding"/>
    <property type="evidence" value="ECO:0007669"/>
    <property type="project" value="UniProtKB-KW"/>
</dbReference>
<dbReference type="GO" id="GO:0004066">
    <property type="term" value="F:asparagine synthase (glutamine-hydrolyzing) activity"/>
    <property type="evidence" value="ECO:0007669"/>
    <property type="project" value="UniProtKB-EC"/>
</dbReference>
<dbReference type="NCBIfam" id="NF006949">
    <property type="entry name" value="PRK09431.1"/>
    <property type="match status" value="1"/>
</dbReference>
<dbReference type="CDD" id="cd00712">
    <property type="entry name" value="AsnB"/>
    <property type="match status" value="1"/>
</dbReference>
<dbReference type="EMBL" id="AJVK01030260">
    <property type="status" value="NOT_ANNOTATED_CDS"/>
    <property type="molecule type" value="Genomic_DNA"/>
</dbReference>
<sequence>MCGIFAVFSRSSGILTIPRSPSGRKESLREFVYRQSGCQRHRGPDHTGVVLVPEHGVAIVQERLALLGIRTGAQPMTSASGDVILAANGEIYNYLEIAADISRHRGTSYIPRSDSDVIIGLYEEFGRDLMHHITGMYAFVLYDRARKSVLIARDPIGIIPLYLGEDHEGNLWVSSEMKCLVGVCSDVKAFPPGTLCWGSPDHLIFESFFNPKWMSTIPTHQSNLTLLRKKLENAVRSHLQCDVPFGALLSGGVDSSLIASIATKIMRERDPSFRLKTYSVGLKGAPDFKYSRMVADFIGSDHTEVYFTIEEGLDCIPDIIKHLESYDITTIRASIPMYLLSRFIKSEGLKMVLSGEGADEIFGGYLYFHRAPSPRDFHEETVTRVKCLHLADCLRANKSTMAWGLELRVPFLDIEFVNYAMNIRPEDRMPSATDQTISQKTHDREELRKRVENPKIEKYILRAAFRDNYLPHEVLWRQKEQFSDGVGYQWIDTIKSHSAAHVDNTDLEKAQEIFPINTPATKEAFFYRQIFQEIFPTETFSSTVMNWIPRTDWGCSPDPSGRAQAVHIAHA</sequence>
<dbReference type="NCBIfam" id="TIGR01536">
    <property type="entry name" value="asn_synth_AEB"/>
    <property type="match status" value="1"/>
</dbReference>
<keyword evidence="7" id="KW-0067">ATP-binding</keyword>
<evidence type="ECO:0000256" key="6">
    <source>
        <dbReference type="ARBA" id="ARBA00022741"/>
    </source>
</evidence>
<evidence type="ECO:0000256" key="5">
    <source>
        <dbReference type="ARBA" id="ARBA00022605"/>
    </source>
</evidence>
<dbReference type="InterPro" id="IPR050795">
    <property type="entry name" value="Asn_Synthetase"/>
</dbReference>
<accession>A0A1B0DBU3</accession>
<dbReference type="CDD" id="cd01991">
    <property type="entry name" value="Asn_synthase_B_C"/>
    <property type="match status" value="1"/>
</dbReference>
<keyword evidence="8" id="KW-0061">Asparagine biosynthesis</keyword>
<name>A0A1B0DBU3_PHLPP</name>
<keyword evidence="6" id="KW-0547">Nucleotide-binding</keyword>
<dbReference type="Gene3D" id="3.60.20.10">
    <property type="entry name" value="Glutamine Phosphoribosylpyrophosphate, subunit 1, domain 1"/>
    <property type="match status" value="1"/>
</dbReference>
<dbReference type="Gene3D" id="3.40.50.620">
    <property type="entry name" value="HUPs"/>
    <property type="match status" value="1"/>
</dbReference>
<reference evidence="12" key="1">
    <citation type="submission" date="2022-08" db="UniProtKB">
        <authorList>
            <consortium name="EnsemblMetazoa"/>
        </authorList>
    </citation>
    <scope>IDENTIFICATION</scope>
    <source>
        <strain evidence="12">Israel</strain>
    </source>
</reference>
<evidence type="ECO:0000256" key="8">
    <source>
        <dbReference type="ARBA" id="ARBA00022888"/>
    </source>
</evidence>
<protein>
    <recommendedName>
        <fullName evidence="3">Asparagine synthetase [glutamine-hydrolyzing]</fullName>
        <ecNumber evidence="2">6.3.5.4</ecNumber>
    </recommendedName>
    <alternativeName>
        <fullName evidence="10">Glutamine-dependent asparagine synthetase</fullName>
    </alternativeName>
</protein>
<dbReference type="VEuPathDB" id="VectorBase:PPAPM1_003549"/>
<evidence type="ECO:0000256" key="3">
    <source>
        <dbReference type="ARBA" id="ARBA00021389"/>
    </source>
</evidence>
<dbReference type="SUPFAM" id="SSF52402">
    <property type="entry name" value="Adenine nucleotide alpha hydrolases-like"/>
    <property type="match status" value="1"/>
</dbReference>
<dbReference type="InterPro" id="IPR029055">
    <property type="entry name" value="Ntn_hydrolases_N"/>
</dbReference>
<keyword evidence="4" id="KW-0436">Ligase</keyword>
<dbReference type="InterPro" id="IPR001962">
    <property type="entry name" value="Asn_synthase"/>
</dbReference>
<dbReference type="PROSITE" id="PS51278">
    <property type="entry name" value="GATASE_TYPE_2"/>
    <property type="match status" value="1"/>
</dbReference>
<dbReference type="PIRSF" id="PIRSF001589">
    <property type="entry name" value="Asn_synthetase_glu-h"/>
    <property type="match status" value="1"/>
</dbReference>
<dbReference type="PANTHER" id="PTHR11772">
    <property type="entry name" value="ASPARAGINE SYNTHETASE"/>
    <property type="match status" value="1"/>
</dbReference>
<keyword evidence="13" id="KW-1185">Reference proteome</keyword>
<evidence type="ECO:0000313" key="13">
    <source>
        <dbReference type="Proteomes" id="UP000092462"/>
    </source>
</evidence>
<dbReference type="Proteomes" id="UP000092462">
    <property type="component" value="Unassembled WGS sequence"/>
</dbReference>
<dbReference type="SUPFAM" id="SSF56235">
    <property type="entry name" value="N-terminal nucleophile aminohydrolases (Ntn hydrolases)"/>
    <property type="match status" value="1"/>
</dbReference>
<dbReference type="FunFam" id="3.40.50.620:FF:000031">
    <property type="entry name" value="Asparagine synthase B"/>
    <property type="match status" value="1"/>
</dbReference>
<organism evidence="12 13">
    <name type="scientific">Phlebotomus papatasi</name>
    <name type="common">Sandfly</name>
    <dbReference type="NCBI Taxonomy" id="29031"/>
    <lineage>
        <taxon>Eukaryota</taxon>
        <taxon>Metazoa</taxon>
        <taxon>Ecdysozoa</taxon>
        <taxon>Arthropoda</taxon>
        <taxon>Hexapoda</taxon>
        <taxon>Insecta</taxon>
        <taxon>Pterygota</taxon>
        <taxon>Neoptera</taxon>
        <taxon>Endopterygota</taxon>
        <taxon>Diptera</taxon>
        <taxon>Nematocera</taxon>
        <taxon>Psychodoidea</taxon>
        <taxon>Psychodidae</taxon>
        <taxon>Phlebotomus</taxon>
        <taxon>Phlebotomus</taxon>
    </lineage>
</organism>
<evidence type="ECO:0000256" key="7">
    <source>
        <dbReference type="ARBA" id="ARBA00022840"/>
    </source>
</evidence>
<dbReference type="InterPro" id="IPR017932">
    <property type="entry name" value="GATase_2_dom"/>
</dbReference>
<evidence type="ECO:0000256" key="1">
    <source>
        <dbReference type="ARBA" id="ARBA00005187"/>
    </source>
</evidence>
<evidence type="ECO:0000256" key="9">
    <source>
        <dbReference type="ARBA" id="ARBA00022962"/>
    </source>
</evidence>
<keyword evidence="5" id="KW-0028">Amino-acid biosynthesis</keyword>
<comment type="catalytic activity">
    <reaction evidence="11">
        <text>L-aspartate + L-glutamine + ATP + H2O = L-asparagine + L-glutamate + AMP + diphosphate + H(+)</text>
        <dbReference type="Rhea" id="RHEA:12228"/>
        <dbReference type="ChEBI" id="CHEBI:15377"/>
        <dbReference type="ChEBI" id="CHEBI:15378"/>
        <dbReference type="ChEBI" id="CHEBI:29985"/>
        <dbReference type="ChEBI" id="CHEBI:29991"/>
        <dbReference type="ChEBI" id="CHEBI:30616"/>
        <dbReference type="ChEBI" id="CHEBI:33019"/>
        <dbReference type="ChEBI" id="CHEBI:58048"/>
        <dbReference type="ChEBI" id="CHEBI:58359"/>
        <dbReference type="ChEBI" id="CHEBI:456215"/>
        <dbReference type="EC" id="6.3.5.4"/>
    </reaction>
</comment>
<dbReference type="GO" id="GO:0005829">
    <property type="term" value="C:cytosol"/>
    <property type="evidence" value="ECO:0007669"/>
    <property type="project" value="TreeGrafter"/>
</dbReference>
<dbReference type="Pfam" id="PF00733">
    <property type="entry name" value="Asn_synthase"/>
    <property type="match status" value="2"/>
</dbReference>
<evidence type="ECO:0000256" key="2">
    <source>
        <dbReference type="ARBA" id="ARBA00012737"/>
    </source>
</evidence>
<evidence type="ECO:0000256" key="11">
    <source>
        <dbReference type="ARBA" id="ARBA00048741"/>
    </source>
</evidence>
<dbReference type="EC" id="6.3.5.4" evidence="2"/>
<dbReference type="PANTHER" id="PTHR11772:SF2">
    <property type="entry name" value="ASPARAGINE SYNTHETASE [GLUTAMINE-HYDROLYZING]"/>
    <property type="match status" value="1"/>
</dbReference>
<dbReference type="AlphaFoldDB" id="A0A1B0DBU3"/>
<evidence type="ECO:0000256" key="10">
    <source>
        <dbReference type="ARBA" id="ARBA00030234"/>
    </source>
</evidence>
<proteinExistence type="predicted"/>